<protein>
    <submittedName>
        <fullName evidence="4">Alpha/beta hydrolase</fullName>
    </submittedName>
</protein>
<comment type="similarity">
    <text evidence="1">Belongs to the 'GDXG' lipolytic enzyme family.</text>
</comment>
<reference evidence="4" key="1">
    <citation type="journal article" date="2021" name="Microorganisms">
        <title>Acidisoma silvae sp. nov. and Acidisomacellulosilytica sp. nov., Two Acidophilic Bacteria Isolated from Decaying Wood, Hydrolyzing Cellulose and Producing Poly-3-hydroxybutyrate.</title>
        <authorList>
            <person name="Mieszkin S."/>
            <person name="Pouder E."/>
            <person name="Uroz S."/>
            <person name="Simon-Colin C."/>
            <person name="Alain K."/>
        </authorList>
    </citation>
    <scope>NUCLEOTIDE SEQUENCE</scope>
    <source>
        <strain evidence="4">HW T2.11</strain>
    </source>
</reference>
<dbReference type="SUPFAM" id="SSF53474">
    <property type="entry name" value="alpha/beta-Hydrolases"/>
    <property type="match status" value="1"/>
</dbReference>
<proteinExistence type="inferred from homology"/>
<feature type="domain" description="Alpha/beta hydrolase fold-3" evidence="3">
    <location>
        <begin position="80"/>
        <end position="286"/>
    </location>
</feature>
<dbReference type="AlphaFoldDB" id="A0A964E0N6"/>
<name>A0A964E0N6_9PROT</name>
<evidence type="ECO:0000256" key="1">
    <source>
        <dbReference type="ARBA" id="ARBA00010515"/>
    </source>
</evidence>
<dbReference type="EMBL" id="JAESVB010000014">
    <property type="protein sequence ID" value="MCB8877531.1"/>
    <property type="molecule type" value="Genomic_DNA"/>
</dbReference>
<dbReference type="PROSITE" id="PS01173">
    <property type="entry name" value="LIPASE_GDXG_HIS"/>
    <property type="match status" value="1"/>
</dbReference>
<dbReference type="InterPro" id="IPR050300">
    <property type="entry name" value="GDXG_lipolytic_enzyme"/>
</dbReference>
<evidence type="ECO:0000259" key="3">
    <source>
        <dbReference type="Pfam" id="PF07859"/>
    </source>
</evidence>
<evidence type="ECO:0000256" key="2">
    <source>
        <dbReference type="ARBA" id="ARBA00022801"/>
    </source>
</evidence>
<dbReference type="GO" id="GO:0016787">
    <property type="term" value="F:hydrolase activity"/>
    <property type="evidence" value="ECO:0007669"/>
    <property type="project" value="UniProtKB-KW"/>
</dbReference>
<keyword evidence="5" id="KW-1185">Reference proteome</keyword>
<dbReference type="InterPro" id="IPR002168">
    <property type="entry name" value="Lipase_GDXG_HIS_AS"/>
</dbReference>
<organism evidence="4 5">
    <name type="scientific">Acidisoma silvae</name>
    <dbReference type="NCBI Taxonomy" id="2802396"/>
    <lineage>
        <taxon>Bacteria</taxon>
        <taxon>Pseudomonadati</taxon>
        <taxon>Pseudomonadota</taxon>
        <taxon>Alphaproteobacteria</taxon>
        <taxon>Acetobacterales</taxon>
        <taxon>Acidocellaceae</taxon>
        <taxon>Acidisoma</taxon>
    </lineage>
</organism>
<reference evidence="4" key="2">
    <citation type="submission" date="2021-01" db="EMBL/GenBank/DDBJ databases">
        <authorList>
            <person name="Mieszkin S."/>
            <person name="Pouder E."/>
            <person name="Alain K."/>
        </authorList>
    </citation>
    <scope>NUCLEOTIDE SEQUENCE</scope>
    <source>
        <strain evidence="4">HW T2.11</strain>
    </source>
</reference>
<gene>
    <name evidence="4" type="ORF">ASILVAE211_20215</name>
</gene>
<accession>A0A964E0N6</accession>
<dbReference type="InterPro" id="IPR029058">
    <property type="entry name" value="AB_hydrolase_fold"/>
</dbReference>
<dbReference type="Gene3D" id="3.40.50.1820">
    <property type="entry name" value="alpha/beta hydrolase"/>
    <property type="match status" value="1"/>
</dbReference>
<evidence type="ECO:0000313" key="5">
    <source>
        <dbReference type="Proteomes" id="UP000708298"/>
    </source>
</evidence>
<dbReference type="Proteomes" id="UP000708298">
    <property type="component" value="Unassembled WGS sequence"/>
</dbReference>
<comment type="caution">
    <text evidence="4">The sequence shown here is derived from an EMBL/GenBank/DDBJ whole genome shotgun (WGS) entry which is preliminary data.</text>
</comment>
<dbReference type="RefSeq" id="WP_227323179.1">
    <property type="nucleotide sequence ID" value="NZ_JAESVB010000014.1"/>
</dbReference>
<dbReference type="FunFam" id="3.40.50.1820:FF:000089">
    <property type="entry name" value="Alpha/beta hydrolase"/>
    <property type="match status" value="1"/>
</dbReference>
<evidence type="ECO:0000313" key="4">
    <source>
        <dbReference type="EMBL" id="MCB8877531.1"/>
    </source>
</evidence>
<sequence>MLDADARAVLDAQAAMGRPPLDSLPVEIAKSGFLETCPLLQGPREAVSAVQDITIAGSGGPLPLRVYRGQGCAVEQAPALVFFHGGGWVLGNLESHDTICRWIANDLAGVVLAVDYRLAPEHPFPAAIEDAAAAVRHAHQNARHLGIDPARLAVGGDSAGGNIAAVMALMARDGALPPIAFQMLLYPVTDVSGDQDSYRHCAEGFGLTTAAMRWFHGHYLGKTGRPEDWRISPLRAADVSGLAPAFVLTAGYDPLHDEALAYAHRLGDADVPLLLDENPGQIHGFISMDLFIAAARPAVTRATDFWREVEAASAV</sequence>
<keyword evidence="2 4" id="KW-0378">Hydrolase</keyword>
<dbReference type="Pfam" id="PF07859">
    <property type="entry name" value="Abhydrolase_3"/>
    <property type="match status" value="1"/>
</dbReference>
<dbReference type="PANTHER" id="PTHR48081">
    <property type="entry name" value="AB HYDROLASE SUPERFAMILY PROTEIN C4A8.06C"/>
    <property type="match status" value="1"/>
</dbReference>
<dbReference type="InterPro" id="IPR013094">
    <property type="entry name" value="AB_hydrolase_3"/>
</dbReference>
<dbReference type="PANTHER" id="PTHR48081:SF8">
    <property type="entry name" value="ALPHA_BETA HYDROLASE FOLD-3 DOMAIN-CONTAINING PROTEIN-RELATED"/>
    <property type="match status" value="1"/>
</dbReference>